<keyword evidence="1" id="KW-0732">Signal</keyword>
<dbReference type="InterPro" id="IPR040711">
    <property type="entry name" value="IMPa_N_2"/>
</dbReference>
<keyword evidence="4" id="KW-1185">Reference proteome</keyword>
<dbReference type="RefSeq" id="WP_008928638.1">
    <property type="nucleotide sequence ID" value="NZ_AMRJ01000008.1"/>
</dbReference>
<evidence type="ECO:0000256" key="1">
    <source>
        <dbReference type="SAM" id="SignalP"/>
    </source>
</evidence>
<dbReference type="NCBIfam" id="NF038322">
    <property type="entry name" value="ImpA_fam_HExGH"/>
    <property type="match status" value="1"/>
</dbReference>
<reference evidence="3 4" key="1">
    <citation type="journal article" date="2012" name="J. Bacteriol.">
        <title>Genome Sequence of the Alkane-Degrading Bacterium Alcanivorax hongdengensis Type Strain A-11-3.</title>
        <authorList>
            <person name="Lai Q."/>
            <person name="Shao Z."/>
        </authorList>
    </citation>
    <scope>NUCLEOTIDE SEQUENCE [LARGE SCALE GENOMIC DNA]</scope>
    <source>
        <strain evidence="3 4">A-11-3</strain>
    </source>
</reference>
<name>L0WDF4_9GAMM</name>
<dbReference type="EMBL" id="AMRJ01000008">
    <property type="protein sequence ID" value="EKF74808.1"/>
    <property type="molecule type" value="Genomic_DNA"/>
</dbReference>
<feature type="chain" id="PRO_5003948585" description="Peptidase M60 domain-containing protein" evidence="1">
    <location>
        <begin position="19"/>
        <end position="891"/>
    </location>
</feature>
<organism evidence="3 4">
    <name type="scientific">Alcanivorax hongdengensis A-11-3</name>
    <dbReference type="NCBI Taxonomy" id="1177179"/>
    <lineage>
        <taxon>Bacteria</taxon>
        <taxon>Pseudomonadati</taxon>
        <taxon>Pseudomonadota</taxon>
        <taxon>Gammaproteobacteria</taxon>
        <taxon>Oceanospirillales</taxon>
        <taxon>Alcanivoracaceae</taxon>
        <taxon>Alcanivorax</taxon>
    </lineage>
</organism>
<dbReference type="Pfam" id="PF18650">
    <property type="entry name" value="IMPa_N_2"/>
    <property type="match status" value="1"/>
</dbReference>
<dbReference type="InterPro" id="IPR041549">
    <property type="entry name" value="IMPa_helical"/>
</dbReference>
<sequence length="891" mass="96965">MRILILACLCSILLSACGGGGGGGSDAATPPATPASPLEAALKSGDSQALQDPQPLLEAALEEIDRLARQQQSRVMSLGSGALVYPLPQSSHYVLADYGSGVTVLRGSDSGHSLASVTDMNGQRAAGIGFLFYKQATGTQGMDDLGRALITWLAGGTLPEGVALAGIKDADLNHWLSATLPGTAVSDCGDADSVACLNDSQVLLISDQVGSDQQTALSTLVRQARERGLGVFYLHTRGWNSSTLGVSLLAELGMHLGAYPGNYWIEDTLNWPSTTAMLSAMHQQNPLRIALQHFRHNDFAIDWAACDSEAGGDCDQRADLKAALLDGAATLRDNLNGLDQAGKPLFDQPGRRLLKLLVLLGDLWRRDIRYPMDKDTAPQGDFMRALYADYSVQYLRPVQPAQPDLGSFSEAMAVVPATHREQVSRQVQGSHFTALGAYALPGQAVTVTRTDHSGAEVALRLNTQYSGSTRLWSEYSRPRFLSSPSMSLAPGQSLTVTSPYGGTLQLVYNSGAQATVQLTLSGVAHEPFLQYGTGMDQQAFTTALQTSPLSWAEIRTPFAEIHSRRDRLNQSINGSRYNGSSQDFLDDLFDYVLRDAYTLAGFQGQGISLPAAVAQRCTQLGWDCTDPAIHGLPKVLHINVDLFARCGAGCSGNPYDQSWALDPYGWGESHELGHNLQRALLKIHDGRSAEVSNNIFPLHKDWRLFLERDENRSDDRIRYQQVFNILKQGAAAADPYQVAYDAIWSDSSYAADNGLRMAFYAQLPQLWREITGDASQGWDIYTLLYLAERQFSHLDSSSWASHRALFGMGSFAEKPSLTGNDFMLIEASFLTGRDLRPLWDQWGVDYGAATSAQLDALSLPPQEKVIWVAPVTNDWTTIRKVAVTPTMSWPF</sequence>
<gene>
    <name evidence="3" type="ORF">A11A3_07288</name>
</gene>
<dbReference type="AlphaFoldDB" id="L0WDF4"/>
<dbReference type="Gene3D" id="1.10.390.30">
    <property type="entry name" value="Peptidase M60, enhancin-like domain 3"/>
    <property type="match status" value="1"/>
</dbReference>
<dbReference type="Pfam" id="PF13402">
    <property type="entry name" value="Peptidase_M60"/>
    <property type="match status" value="1"/>
</dbReference>
<feature type="domain" description="Peptidase M60" evidence="2">
    <location>
        <begin position="430"/>
        <end position="768"/>
    </location>
</feature>
<evidence type="ECO:0000259" key="2">
    <source>
        <dbReference type="PROSITE" id="PS51723"/>
    </source>
</evidence>
<dbReference type="Proteomes" id="UP000010164">
    <property type="component" value="Unassembled WGS sequence"/>
</dbReference>
<dbReference type="PROSITE" id="PS51257">
    <property type="entry name" value="PROKAR_LIPOPROTEIN"/>
    <property type="match status" value="1"/>
</dbReference>
<comment type="caution">
    <text evidence="3">The sequence shown here is derived from an EMBL/GenBank/DDBJ whole genome shotgun (WGS) entry which is preliminary data.</text>
</comment>
<dbReference type="InterPro" id="IPR042279">
    <property type="entry name" value="Pep_M60_3"/>
</dbReference>
<dbReference type="SMART" id="SM01276">
    <property type="entry name" value="M60-like"/>
    <property type="match status" value="1"/>
</dbReference>
<dbReference type="PROSITE" id="PS51723">
    <property type="entry name" value="PEPTIDASE_M60"/>
    <property type="match status" value="1"/>
</dbReference>
<feature type="signal peptide" evidence="1">
    <location>
        <begin position="1"/>
        <end position="18"/>
    </location>
</feature>
<evidence type="ECO:0000313" key="4">
    <source>
        <dbReference type="Proteomes" id="UP000010164"/>
    </source>
</evidence>
<accession>L0WDF4</accession>
<proteinExistence type="predicted"/>
<evidence type="ECO:0000313" key="3">
    <source>
        <dbReference type="EMBL" id="EKF74808.1"/>
    </source>
</evidence>
<dbReference type="PATRIC" id="fig|1177179.3.peg.1464"/>
<dbReference type="InterPro" id="IPR031161">
    <property type="entry name" value="Peptidase_M60_dom"/>
</dbReference>
<dbReference type="Pfam" id="PF18642">
    <property type="entry name" value="IMPa_helical"/>
    <property type="match status" value="1"/>
</dbReference>
<dbReference type="eggNOG" id="COG1879">
    <property type="taxonomic scope" value="Bacteria"/>
</dbReference>
<protein>
    <recommendedName>
        <fullName evidence="2">Peptidase M60 domain-containing protein</fullName>
    </recommendedName>
</protein>